<comment type="subcellular location">
    <subcellularLocation>
        <location evidence="2">Cytoplasm</location>
    </subcellularLocation>
</comment>
<dbReference type="GO" id="GO:0004826">
    <property type="term" value="F:phenylalanine-tRNA ligase activity"/>
    <property type="evidence" value="ECO:0007669"/>
    <property type="project" value="UniProtKB-EC"/>
</dbReference>
<keyword evidence="7" id="KW-0963">Cytoplasm</keyword>
<evidence type="ECO:0000313" key="18">
    <source>
        <dbReference type="EMBL" id="SVB55465.1"/>
    </source>
</evidence>
<dbReference type="GO" id="GO:0009328">
    <property type="term" value="C:phenylalanine-tRNA ligase complex"/>
    <property type="evidence" value="ECO:0007669"/>
    <property type="project" value="TreeGrafter"/>
</dbReference>
<dbReference type="GO" id="GO:0000287">
    <property type="term" value="F:magnesium ion binding"/>
    <property type="evidence" value="ECO:0007669"/>
    <property type="project" value="InterPro"/>
</dbReference>
<dbReference type="InterPro" id="IPR045060">
    <property type="entry name" value="Phe-tRNA-ligase_IIc_bsu"/>
</dbReference>
<evidence type="ECO:0000256" key="5">
    <source>
        <dbReference type="ARBA" id="ARBA00012814"/>
    </source>
</evidence>
<organism evidence="18">
    <name type="scientific">marine metagenome</name>
    <dbReference type="NCBI Taxonomy" id="408172"/>
    <lineage>
        <taxon>unclassified sequences</taxon>
        <taxon>metagenomes</taxon>
        <taxon>ecological metagenomes</taxon>
    </lineage>
</organism>
<dbReference type="Gene3D" id="3.50.40.10">
    <property type="entry name" value="Phenylalanyl-trna Synthetase, Chain B, domain 3"/>
    <property type="match status" value="1"/>
</dbReference>
<keyword evidence="14" id="KW-0030">Aminoacyl-tRNA synthetase</keyword>
<dbReference type="EC" id="6.1.1.20" evidence="5"/>
<dbReference type="SUPFAM" id="SSF55681">
    <property type="entry name" value="Class II aaRS and biotin synthetases"/>
    <property type="match status" value="1"/>
</dbReference>
<dbReference type="Gene3D" id="3.30.930.10">
    <property type="entry name" value="Bira Bifunctional Protein, Domain 2"/>
    <property type="match status" value="1"/>
</dbReference>
<dbReference type="AlphaFoldDB" id="A0A382EYI0"/>
<dbReference type="NCBIfam" id="TIGR00472">
    <property type="entry name" value="pheT_bact"/>
    <property type="match status" value="1"/>
</dbReference>
<evidence type="ECO:0000256" key="1">
    <source>
        <dbReference type="ARBA" id="ARBA00001946"/>
    </source>
</evidence>
<dbReference type="CDD" id="cd00769">
    <property type="entry name" value="PheRS_beta_core"/>
    <property type="match status" value="1"/>
</dbReference>
<evidence type="ECO:0000256" key="2">
    <source>
        <dbReference type="ARBA" id="ARBA00004496"/>
    </source>
</evidence>
<evidence type="ECO:0000256" key="10">
    <source>
        <dbReference type="ARBA" id="ARBA00022741"/>
    </source>
</evidence>
<keyword evidence="8" id="KW-0436">Ligase</keyword>
<keyword evidence="10" id="KW-0547">Nucleotide-binding</keyword>
<keyword evidence="12" id="KW-0460">Magnesium</keyword>
<dbReference type="PANTHER" id="PTHR10947:SF0">
    <property type="entry name" value="PHENYLALANINE--TRNA LIGASE BETA SUBUNIT"/>
    <property type="match status" value="1"/>
</dbReference>
<evidence type="ECO:0000256" key="13">
    <source>
        <dbReference type="ARBA" id="ARBA00022917"/>
    </source>
</evidence>
<protein>
    <recommendedName>
        <fullName evidence="6">Phenylalanine--tRNA ligase beta subunit</fullName>
        <ecNumber evidence="5">6.1.1.20</ecNumber>
    </recommendedName>
    <alternativeName>
        <fullName evidence="15">Phenylalanyl-tRNA synthetase beta subunit</fullName>
    </alternativeName>
</protein>
<proteinExistence type="inferred from homology"/>
<dbReference type="Pfam" id="PF03483">
    <property type="entry name" value="B3_4"/>
    <property type="match status" value="1"/>
</dbReference>
<evidence type="ECO:0000256" key="7">
    <source>
        <dbReference type="ARBA" id="ARBA00022490"/>
    </source>
</evidence>
<dbReference type="InterPro" id="IPR020825">
    <property type="entry name" value="Phe-tRNA_synthase-like_B3/B4"/>
</dbReference>
<accession>A0A382EYI0</accession>
<evidence type="ECO:0000256" key="9">
    <source>
        <dbReference type="ARBA" id="ARBA00022723"/>
    </source>
</evidence>
<dbReference type="Pfam" id="PF03484">
    <property type="entry name" value="B5"/>
    <property type="match status" value="1"/>
</dbReference>
<comment type="subunit">
    <text evidence="4">Tetramer of two alpha and two beta subunits.</text>
</comment>
<keyword evidence="13" id="KW-0648">Protein biosynthesis</keyword>
<evidence type="ECO:0000256" key="6">
    <source>
        <dbReference type="ARBA" id="ARBA00017032"/>
    </source>
</evidence>
<dbReference type="GO" id="GO:0003723">
    <property type="term" value="F:RNA binding"/>
    <property type="evidence" value="ECO:0007669"/>
    <property type="project" value="InterPro"/>
</dbReference>
<dbReference type="InterPro" id="IPR004532">
    <property type="entry name" value="Phe-tRNA-ligase_IIc_bsu_bact"/>
</dbReference>
<dbReference type="InterPro" id="IPR009061">
    <property type="entry name" value="DNA-bd_dom_put_sf"/>
</dbReference>
<feature type="domain" description="B5" evidence="17">
    <location>
        <begin position="246"/>
        <end position="321"/>
    </location>
</feature>
<gene>
    <name evidence="18" type="ORF">METZ01_LOCUS208319</name>
</gene>
<evidence type="ECO:0000256" key="11">
    <source>
        <dbReference type="ARBA" id="ARBA00022840"/>
    </source>
</evidence>
<comment type="catalytic activity">
    <reaction evidence="16">
        <text>tRNA(Phe) + L-phenylalanine + ATP = L-phenylalanyl-tRNA(Phe) + AMP + diphosphate + H(+)</text>
        <dbReference type="Rhea" id="RHEA:19413"/>
        <dbReference type="Rhea" id="RHEA-COMP:9668"/>
        <dbReference type="Rhea" id="RHEA-COMP:9699"/>
        <dbReference type="ChEBI" id="CHEBI:15378"/>
        <dbReference type="ChEBI" id="CHEBI:30616"/>
        <dbReference type="ChEBI" id="CHEBI:33019"/>
        <dbReference type="ChEBI" id="CHEBI:58095"/>
        <dbReference type="ChEBI" id="CHEBI:78442"/>
        <dbReference type="ChEBI" id="CHEBI:78531"/>
        <dbReference type="ChEBI" id="CHEBI:456215"/>
        <dbReference type="EC" id="6.1.1.20"/>
    </reaction>
</comment>
<dbReference type="PANTHER" id="PTHR10947">
    <property type="entry name" value="PHENYLALANYL-TRNA SYNTHETASE BETA CHAIN AND LEUCINE-RICH REPEAT-CONTAINING PROTEIN 47"/>
    <property type="match status" value="1"/>
</dbReference>
<dbReference type="EMBL" id="UINC01046887">
    <property type="protein sequence ID" value="SVB55465.1"/>
    <property type="molecule type" value="Genomic_DNA"/>
</dbReference>
<comment type="cofactor">
    <cofactor evidence="1">
        <name>Mg(2+)</name>
        <dbReference type="ChEBI" id="CHEBI:18420"/>
    </cofactor>
</comment>
<dbReference type="Gene3D" id="3.30.56.10">
    <property type="match status" value="2"/>
</dbReference>
<dbReference type="GO" id="GO:0005524">
    <property type="term" value="F:ATP binding"/>
    <property type="evidence" value="ECO:0007669"/>
    <property type="project" value="UniProtKB-KW"/>
</dbReference>
<keyword evidence="9" id="KW-0479">Metal-binding</keyword>
<evidence type="ECO:0000256" key="4">
    <source>
        <dbReference type="ARBA" id="ARBA00011209"/>
    </source>
</evidence>
<evidence type="ECO:0000256" key="3">
    <source>
        <dbReference type="ARBA" id="ARBA00008653"/>
    </source>
</evidence>
<dbReference type="SUPFAM" id="SSF56037">
    <property type="entry name" value="PheT/TilS domain"/>
    <property type="match status" value="1"/>
</dbReference>
<dbReference type="GO" id="GO:0006432">
    <property type="term" value="P:phenylalanyl-tRNA aminoacylation"/>
    <property type="evidence" value="ECO:0007669"/>
    <property type="project" value="InterPro"/>
</dbReference>
<dbReference type="SUPFAM" id="SSF46955">
    <property type="entry name" value="Putative DNA-binding domain"/>
    <property type="match status" value="1"/>
</dbReference>
<dbReference type="PROSITE" id="PS51483">
    <property type="entry name" value="B5"/>
    <property type="match status" value="1"/>
</dbReference>
<reference evidence="18" key="1">
    <citation type="submission" date="2018-05" db="EMBL/GenBank/DDBJ databases">
        <authorList>
            <person name="Lanie J.A."/>
            <person name="Ng W.-L."/>
            <person name="Kazmierczak K.M."/>
            <person name="Andrzejewski T.M."/>
            <person name="Davidsen T.M."/>
            <person name="Wayne K.J."/>
            <person name="Tettelin H."/>
            <person name="Glass J.I."/>
            <person name="Rusch D."/>
            <person name="Podicherti R."/>
            <person name="Tsui H.-C.T."/>
            <person name="Winkler M.E."/>
        </authorList>
    </citation>
    <scope>NUCLEOTIDE SEQUENCE</scope>
</reference>
<keyword evidence="11" id="KW-0067">ATP-binding</keyword>
<dbReference type="InterPro" id="IPR041616">
    <property type="entry name" value="PheRS_beta_core"/>
</dbReference>
<dbReference type="SMART" id="SM00874">
    <property type="entry name" value="B5"/>
    <property type="match status" value="1"/>
</dbReference>
<evidence type="ECO:0000259" key="17">
    <source>
        <dbReference type="PROSITE" id="PS51483"/>
    </source>
</evidence>
<evidence type="ECO:0000256" key="8">
    <source>
        <dbReference type="ARBA" id="ARBA00022598"/>
    </source>
</evidence>
<name>A0A382EYI0_9ZZZZ</name>
<sequence length="543" mass="60996">MELDITPNRPDCFSHLGVARDLAAQLNIKVKTPDYSSRTFKKNDAKNFIRISFEIPDDCPRYIAGIINNVKVKPSPDWLKSRLESIGQRSINNLVDISNLVLMEMGHPTHIFDYDKLGSKQILIRKGKKGEKITTLDEVERKISPNELLITNGKKPIAIAGIMGGLDTAVSENTSTVLIESAYFDASTVRKGAKALGMSTDASKRFERGADPNGAENAFWRIVSLIEEIAEGVWVPGIVDPYPKKIKQNEIKLTRKKLDIISGCKINDSFVLGSLNRIGCTIKSKSKVWTCKPPSWRPDIEREVDLIEEIIRIYGYDKVPSKYHYEGIMNSSQPDPHKSLSKIISILSGQGFTQVFNNTLQSNRKVSILDFQSVKIMNPLSDSMSQLRTSLFQGLLETANFNVKNGNPDLLLFEWGNVFEQKKSGFKGILEKFQISGLSYGNLTKPSIHFDKVLPMDFYFIKGTVDHLLSRLNVKNISYNPIESNFVGLDHAHAINVNDNDIGYIGELSPKFCQMMNLDINSAFGFQFDLNALIFLANQQVKY</sequence>
<dbReference type="Pfam" id="PF17759">
    <property type="entry name" value="tRNA_synthFbeta"/>
    <property type="match status" value="1"/>
</dbReference>
<dbReference type="SMART" id="SM00873">
    <property type="entry name" value="B3_4"/>
    <property type="match status" value="1"/>
</dbReference>
<dbReference type="InterPro" id="IPR005146">
    <property type="entry name" value="B3/B4_tRNA-bd"/>
</dbReference>
<dbReference type="FunFam" id="3.30.56.10:FF:000002">
    <property type="entry name" value="Phenylalanine--tRNA ligase beta subunit"/>
    <property type="match status" value="1"/>
</dbReference>
<feature type="non-terminal residue" evidence="18">
    <location>
        <position position="543"/>
    </location>
</feature>
<evidence type="ECO:0000256" key="15">
    <source>
        <dbReference type="ARBA" id="ARBA00033189"/>
    </source>
</evidence>
<evidence type="ECO:0000256" key="14">
    <source>
        <dbReference type="ARBA" id="ARBA00023146"/>
    </source>
</evidence>
<dbReference type="InterPro" id="IPR005147">
    <property type="entry name" value="tRNA_synthase_B5-dom"/>
</dbReference>
<dbReference type="InterPro" id="IPR045864">
    <property type="entry name" value="aa-tRNA-synth_II/BPL/LPL"/>
</dbReference>
<evidence type="ECO:0000256" key="16">
    <source>
        <dbReference type="ARBA" id="ARBA00049255"/>
    </source>
</evidence>
<comment type="similarity">
    <text evidence="3">Belongs to the phenylalanyl-tRNA synthetase beta subunit family. Type 1 subfamily.</text>
</comment>
<evidence type="ECO:0000256" key="12">
    <source>
        <dbReference type="ARBA" id="ARBA00022842"/>
    </source>
</evidence>